<evidence type="ECO:0000313" key="3">
    <source>
        <dbReference type="EMBL" id="BCK00311.1"/>
    </source>
</evidence>
<sequence length="391" mass="44108">MIHIVLLVLKIIGIILASVLGLLIALLLIVLFAPIRYKLKAEYEEAFEASAKITWLLRIISFTAEYGNDSVAASESETSYEETDGSTNFRMRLKIFGRIIFDSSKVKEDSEEKKGLFAGRGKKRRKSKEQAQENKVSVLTAEPASVDSKKVQVEEKSVTNERTETARIAKSEAEAVPGLEEGSNSTTIEQQVKTEIQVKSEVIGELDISKATESSTKAEEPIEKKKGLFHFIRKAGDSIRNFWGKMKAFVSNLKEKIEGLTSNVSKLYSKYQLIRLFFQDDKNKLGFQYGFRSIKGILRHVRPKKVQAYIEFGTGDPCSTGQILGVAAAFMGLYKNSVQIIPDFEEEVIKGNFYCRGRIQTFIFLIIGVKLILNRDIKNLIKNFQTLKEEF</sequence>
<reference evidence="3 4" key="1">
    <citation type="submission" date="2020-08" db="EMBL/GenBank/DDBJ databases">
        <title>Draft genome sequencing of an Anaerocolumna strain isolated from anoxic soil subjected to BSD treatment.</title>
        <authorList>
            <person name="Uek A."/>
            <person name="Tonouchi A."/>
        </authorList>
    </citation>
    <scope>NUCLEOTIDE SEQUENCE [LARGE SCALE GENOMIC DNA]</scope>
    <source>
        <strain evidence="3 4">CTTW</strain>
    </source>
</reference>
<dbReference type="InterPro" id="IPR021338">
    <property type="entry name" value="DUF2953"/>
</dbReference>
<dbReference type="AlphaFoldDB" id="A0A7I8DPG8"/>
<protein>
    <recommendedName>
        <fullName evidence="5">DUF2953 domain-containing protein</fullName>
    </recommendedName>
</protein>
<keyword evidence="2" id="KW-0472">Membrane</keyword>
<organism evidence="3 4">
    <name type="scientific">Anaerocolumna chitinilytica</name>
    <dbReference type="NCBI Taxonomy" id="1727145"/>
    <lineage>
        <taxon>Bacteria</taxon>
        <taxon>Bacillati</taxon>
        <taxon>Bacillota</taxon>
        <taxon>Clostridia</taxon>
        <taxon>Lachnospirales</taxon>
        <taxon>Lachnospiraceae</taxon>
        <taxon>Anaerocolumna</taxon>
    </lineage>
</organism>
<reference evidence="3 4" key="2">
    <citation type="submission" date="2020-08" db="EMBL/GenBank/DDBJ databases">
        <authorList>
            <person name="Ueki A."/>
            <person name="Tonouchi A."/>
        </authorList>
    </citation>
    <scope>NUCLEOTIDE SEQUENCE [LARGE SCALE GENOMIC DNA]</scope>
    <source>
        <strain evidence="3 4">CTTW</strain>
    </source>
</reference>
<dbReference type="EMBL" id="AP023368">
    <property type="protein sequence ID" value="BCK00311.1"/>
    <property type="molecule type" value="Genomic_DNA"/>
</dbReference>
<evidence type="ECO:0000256" key="1">
    <source>
        <dbReference type="SAM" id="MobiDB-lite"/>
    </source>
</evidence>
<proteinExistence type="predicted"/>
<keyword evidence="2" id="KW-1133">Transmembrane helix</keyword>
<dbReference type="RefSeq" id="WP_185255999.1">
    <property type="nucleotide sequence ID" value="NZ_AP023368.1"/>
</dbReference>
<accession>A0A7I8DPG8</accession>
<feature type="region of interest" description="Disordered" evidence="1">
    <location>
        <begin position="117"/>
        <end position="141"/>
    </location>
</feature>
<evidence type="ECO:0008006" key="5">
    <source>
        <dbReference type="Google" id="ProtNLM"/>
    </source>
</evidence>
<feature type="transmembrane region" description="Helical" evidence="2">
    <location>
        <begin position="6"/>
        <end position="33"/>
    </location>
</feature>
<gene>
    <name evidence="3" type="ORF">bsdcttw_33510</name>
</gene>
<dbReference type="KEGG" id="acht:bsdcttw_33510"/>
<dbReference type="Proteomes" id="UP000515703">
    <property type="component" value="Chromosome"/>
</dbReference>
<keyword evidence="2" id="KW-0812">Transmembrane</keyword>
<evidence type="ECO:0000313" key="4">
    <source>
        <dbReference type="Proteomes" id="UP000515703"/>
    </source>
</evidence>
<name>A0A7I8DPG8_9FIRM</name>
<keyword evidence="4" id="KW-1185">Reference proteome</keyword>
<dbReference type="Pfam" id="PF11167">
    <property type="entry name" value="DUF2953"/>
    <property type="match status" value="1"/>
</dbReference>
<evidence type="ECO:0000256" key="2">
    <source>
        <dbReference type="SAM" id="Phobius"/>
    </source>
</evidence>